<gene>
    <name evidence="1" type="ORF">N3K66_004766</name>
</gene>
<reference evidence="1" key="1">
    <citation type="submission" date="2022-10" db="EMBL/GenBank/DDBJ databases">
        <title>Complete Genome of Trichothecium roseum strain YXFP-22015, a Plant Pathogen Isolated from Citrus.</title>
        <authorList>
            <person name="Wang Y."/>
            <person name="Zhu L."/>
        </authorList>
    </citation>
    <scope>NUCLEOTIDE SEQUENCE</scope>
    <source>
        <strain evidence="1">YXFP-22015</strain>
    </source>
</reference>
<keyword evidence="2" id="KW-1185">Reference proteome</keyword>
<comment type="caution">
    <text evidence="1">The sequence shown here is derived from an EMBL/GenBank/DDBJ whole genome shotgun (WGS) entry which is preliminary data.</text>
</comment>
<dbReference type="Proteomes" id="UP001163324">
    <property type="component" value="Chromosome 4"/>
</dbReference>
<name>A0ACC0V233_9HYPO</name>
<evidence type="ECO:0000313" key="2">
    <source>
        <dbReference type="Proteomes" id="UP001163324"/>
    </source>
</evidence>
<organism evidence="1 2">
    <name type="scientific">Trichothecium roseum</name>
    <dbReference type="NCBI Taxonomy" id="47278"/>
    <lineage>
        <taxon>Eukaryota</taxon>
        <taxon>Fungi</taxon>
        <taxon>Dikarya</taxon>
        <taxon>Ascomycota</taxon>
        <taxon>Pezizomycotina</taxon>
        <taxon>Sordariomycetes</taxon>
        <taxon>Hypocreomycetidae</taxon>
        <taxon>Hypocreales</taxon>
        <taxon>Hypocreales incertae sedis</taxon>
        <taxon>Trichothecium</taxon>
    </lineage>
</organism>
<dbReference type="EMBL" id="CM047943">
    <property type="protein sequence ID" value="KAI9900504.1"/>
    <property type="molecule type" value="Genomic_DNA"/>
</dbReference>
<protein>
    <submittedName>
        <fullName evidence="1">Uncharacterized protein</fullName>
    </submittedName>
</protein>
<proteinExistence type="predicted"/>
<sequence>MFDLPAMLLSSVASFLFPIFASYKALKSSDPAQLTPWLMYWVVFSCFILAESWVSFILYWIPFYGYARLLFLLYLILPQTQGARLIYEEHIHPFLEDNEGHIDEFIASAHDRLKAAGVAYFKQAIEYLRVNVLGLPPSDPAPPTPEPSAAAAGPQSYTSSLLARFSVPTVKWASAATGANPGTDFYNMLAGAVSAATGVAARGSNMTATGSNLIPPNLRDSGEKMTFISAQRERLNVLLSALDNEARELQKQEATRGGGGHHTDDEEPTQRPPSGLSAWSGLSKSRSETDFEKIDANSASEDENTLRRRNPSSAGSTGGGWMTWPWGSEGPGGGEGQQNQQQQHQQ</sequence>
<accession>A0ACC0V233</accession>
<evidence type="ECO:0000313" key="1">
    <source>
        <dbReference type="EMBL" id="KAI9900504.1"/>
    </source>
</evidence>